<organism evidence="2 3">
    <name type="scientific">Protopolystoma xenopodis</name>
    <dbReference type="NCBI Taxonomy" id="117903"/>
    <lineage>
        <taxon>Eukaryota</taxon>
        <taxon>Metazoa</taxon>
        <taxon>Spiralia</taxon>
        <taxon>Lophotrochozoa</taxon>
        <taxon>Platyhelminthes</taxon>
        <taxon>Monogenea</taxon>
        <taxon>Polyopisthocotylea</taxon>
        <taxon>Polystomatidea</taxon>
        <taxon>Polystomatidae</taxon>
        <taxon>Protopolystoma</taxon>
    </lineage>
</organism>
<sequence>MPKFLTLFSAGMEQYMLSDRYLSPHARYYVREMRLRAYQQHLDSYSSISLDSMATTFGVTKSYLDSELSRYISNGRLPAKVDKVAGVVETTRPDNVNFQYQA</sequence>
<reference evidence="2" key="1">
    <citation type="submission" date="2018-11" db="EMBL/GenBank/DDBJ databases">
        <authorList>
            <consortium name="Pathogen Informatics"/>
        </authorList>
    </citation>
    <scope>NUCLEOTIDE SEQUENCE</scope>
</reference>
<dbReference type="PROSITE" id="PS50250">
    <property type="entry name" value="PCI"/>
    <property type="match status" value="1"/>
</dbReference>
<feature type="domain" description="PCI" evidence="1">
    <location>
        <begin position="1"/>
        <end position="95"/>
    </location>
</feature>
<dbReference type="GO" id="GO:0043161">
    <property type="term" value="P:proteasome-mediated ubiquitin-dependent protein catabolic process"/>
    <property type="evidence" value="ECO:0007669"/>
    <property type="project" value="TreeGrafter"/>
</dbReference>
<dbReference type="Pfam" id="PF01399">
    <property type="entry name" value="PCI"/>
    <property type="match status" value="1"/>
</dbReference>
<protein>
    <recommendedName>
        <fullName evidence="1">PCI domain-containing protein</fullName>
    </recommendedName>
</protein>
<dbReference type="PANTHER" id="PTHR14145:SF1">
    <property type="entry name" value="26S PROTEASOME NON-ATPASE REGULATORY SUBUNIT 6"/>
    <property type="match status" value="1"/>
</dbReference>
<accession>A0A3S5ACN4</accession>
<dbReference type="InterPro" id="IPR019585">
    <property type="entry name" value="Rpn7/CSN1"/>
</dbReference>
<dbReference type="SUPFAM" id="SSF46785">
    <property type="entry name" value="Winged helix' DNA-binding domain"/>
    <property type="match status" value="1"/>
</dbReference>
<dbReference type="AlphaFoldDB" id="A0A3S5ACN4"/>
<dbReference type="EMBL" id="CAAALY010046834">
    <property type="protein sequence ID" value="VEL20516.1"/>
    <property type="molecule type" value="Genomic_DNA"/>
</dbReference>
<dbReference type="InterPro" id="IPR036390">
    <property type="entry name" value="WH_DNA-bd_sf"/>
</dbReference>
<comment type="caution">
    <text evidence="2">The sequence shown here is derived from an EMBL/GenBank/DDBJ whole genome shotgun (WGS) entry which is preliminary data.</text>
</comment>
<dbReference type="Proteomes" id="UP000784294">
    <property type="component" value="Unassembled WGS sequence"/>
</dbReference>
<evidence type="ECO:0000259" key="1">
    <source>
        <dbReference type="PROSITE" id="PS50250"/>
    </source>
</evidence>
<dbReference type="Gene3D" id="1.25.40.570">
    <property type="match status" value="1"/>
</dbReference>
<dbReference type="SMART" id="SM00088">
    <property type="entry name" value="PINT"/>
    <property type="match status" value="1"/>
</dbReference>
<proteinExistence type="predicted"/>
<keyword evidence="3" id="KW-1185">Reference proteome</keyword>
<dbReference type="OrthoDB" id="1452at2759"/>
<evidence type="ECO:0000313" key="2">
    <source>
        <dbReference type="EMBL" id="VEL20516.1"/>
    </source>
</evidence>
<dbReference type="InterPro" id="IPR000717">
    <property type="entry name" value="PCI_dom"/>
</dbReference>
<gene>
    <name evidence="2" type="ORF">PXEA_LOCUS13956</name>
</gene>
<evidence type="ECO:0000313" key="3">
    <source>
        <dbReference type="Proteomes" id="UP000784294"/>
    </source>
</evidence>
<dbReference type="GO" id="GO:0005838">
    <property type="term" value="C:proteasome regulatory particle"/>
    <property type="evidence" value="ECO:0007669"/>
    <property type="project" value="TreeGrafter"/>
</dbReference>
<dbReference type="PANTHER" id="PTHR14145">
    <property type="entry name" value="26S PROTESOME SUBUNIT 6"/>
    <property type="match status" value="1"/>
</dbReference>
<name>A0A3S5ACN4_9PLAT</name>